<sequence length="227" mass="26544">FTFSDAISPLLWRIHIIIRYAILWIIMSKEYRKENPFEFPEEKCGWKIGKKSEESRVEKGEVRKRGSAIEKKRETKDSIECRIESRQSEVSFIVGRSLQYHGRQLYDNYEFQCTCCSRNIFDLVSERLLSIAQSTKLLPWELSIYMLMLPPPSFFLSSKEEKYNEYSSISMEGLPLRWTNTCRQLLASGMHWAFLHSPPPPLFLSSKESSGLLDTLSCLQNLSIKCY</sequence>
<accession>A0AAN5DCQ8</accession>
<keyword evidence="2" id="KW-1185">Reference proteome</keyword>
<comment type="caution">
    <text evidence="1">The sequence shown here is derived from an EMBL/GenBank/DDBJ whole genome shotgun (WGS) entry which is preliminary data.</text>
</comment>
<proteinExistence type="predicted"/>
<dbReference type="EMBL" id="BTRK01000006">
    <property type="protein sequence ID" value="GMR59469.1"/>
    <property type="molecule type" value="Genomic_DNA"/>
</dbReference>
<feature type="non-terminal residue" evidence="1">
    <location>
        <position position="1"/>
    </location>
</feature>
<feature type="non-terminal residue" evidence="1">
    <location>
        <position position="227"/>
    </location>
</feature>
<gene>
    <name evidence="1" type="ORF">PMAYCL1PPCAC_29664</name>
</gene>
<dbReference type="Proteomes" id="UP001328107">
    <property type="component" value="Unassembled WGS sequence"/>
</dbReference>
<dbReference type="AlphaFoldDB" id="A0AAN5DCQ8"/>
<reference evidence="2" key="1">
    <citation type="submission" date="2022-10" db="EMBL/GenBank/DDBJ databases">
        <title>Genome assembly of Pristionchus species.</title>
        <authorList>
            <person name="Yoshida K."/>
            <person name="Sommer R.J."/>
        </authorList>
    </citation>
    <scope>NUCLEOTIDE SEQUENCE [LARGE SCALE GENOMIC DNA]</scope>
    <source>
        <strain evidence="2">RS5460</strain>
    </source>
</reference>
<name>A0AAN5DCQ8_9BILA</name>
<evidence type="ECO:0000313" key="1">
    <source>
        <dbReference type="EMBL" id="GMR59469.1"/>
    </source>
</evidence>
<protein>
    <submittedName>
        <fullName evidence="1">Uncharacterized protein</fullName>
    </submittedName>
</protein>
<evidence type="ECO:0000313" key="2">
    <source>
        <dbReference type="Proteomes" id="UP001328107"/>
    </source>
</evidence>
<organism evidence="1 2">
    <name type="scientific">Pristionchus mayeri</name>
    <dbReference type="NCBI Taxonomy" id="1317129"/>
    <lineage>
        <taxon>Eukaryota</taxon>
        <taxon>Metazoa</taxon>
        <taxon>Ecdysozoa</taxon>
        <taxon>Nematoda</taxon>
        <taxon>Chromadorea</taxon>
        <taxon>Rhabditida</taxon>
        <taxon>Rhabditina</taxon>
        <taxon>Diplogasteromorpha</taxon>
        <taxon>Diplogasteroidea</taxon>
        <taxon>Neodiplogasteridae</taxon>
        <taxon>Pristionchus</taxon>
    </lineage>
</organism>